<feature type="transmembrane region" description="Helical" evidence="15">
    <location>
        <begin position="96"/>
        <end position="114"/>
    </location>
</feature>
<keyword evidence="6" id="KW-0378">Hydrolase</keyword>
<dbReference type="Proteomes" id="UP000536092">
    <property type="component" value="Unassembled WGS sequence"/>
</dbReference>
<keyword evidence="9 15" id="KW-0472">Membrane</keyword>
<dbReference type="GO" id="GO:0004930">
    <property type="term" value="F:G protein-coupled receptor activity"/>
    <property type="evidence" value="ECO:0007669"/>
    <property type="project" value="UniProtKB-KW"/>
</dbReference>
<comment type="similarity">
    <text evidence="3">Belongs to the Nth/MutY family.</text>
</comment>
<keyword evidence="10" id="KW-0675">Receptor</keyword>
<keyword evidence="12" id="KW-0807">Transducer</keyword>
<keyword evidence="13" id="KW-0326">Glycosidase</keyword>
<feature type="domain" description="G-protein coupled receptors family 3 profile" evidence="16">
    <location>
        <begin position="26"/>
        <end position="115"/>
    </location>
</feature>
<evidence type="ECO:0000256" key="4">
    <source>
        <dbReference type="ARBA" id="ARBA00022475"/>
    </source>
</evidence>
<evidence type="ECO:0000256" key="13">
    <source>
        <dbReference type="ARBA" id="ARBA00023295"/>
    </source>
</evidence>
<keyword evidence="8" id="KW-0297">G-protein coupled receptor</keyword>
<evidence type="ECO:0000256" key="15">
    <source>
        <dbReference type="SAM" id="Phobius"/>
    </source>
</evidence>
<evidence type="ECO:0000256" key="9">
    <source>
        <dbReference type="ARBA" id="ARBA00023136"/>
    </source>
</evidence>
<evidence type="ECO:0000256" key="7">
    <source>
        <dbReference type="ARBA" id="ARBA00022989"/>
    </source>
</evidence>
<keyword evidence="4" id="KW-1003">Cell membrane</keyword>
<evidence type="ECO:0000256" key="6">
    <source>
        <dbReference type="ARBA" id="ARBA00022801"/>
    </source>
</evidence>
<evidence type="ECO:0000313" key="18">
    <source>
        <dbReference type="Proteomes" id="UP000536092"/>
    </source>
</evidence>
<dbReference type="PANTHER" id="PTHR32546:SF7">
    <property type="entry name" value="G-PROTEIN COUPLED RECEPTOR 179-RELATED"/>
    <property type="match status" value="1"/>
</dbReference>
<accession>A0A7L1W7T1</accession>
<evidence type="ECO:0000256" key="8">
    <source>
        <dbReference type="ARBA" id="ARBA00023040"/>
    </source>
</evidence>
<comment type="similarity">
    <text evidence="2">Belongs to the G-protein coupled receptor 3 family.</text>
</comment>
<evidence type="ECO:0000256" key="5">
    <source>
        <dbReference type="ARBA" id="ARBA00022692"/>
    </source>
</evidence>
<feature type="transmembrane region" description="Helical" evidence="15">
    <location>
        <begin position="28"/>
        <end position="50"/>
    </location>
</feature>
<feature type="non-terminal residue" evidence="17">
    <location>
        <position position="383"/>
    </location>
</feature>
<sequence>CRPCRPGCATCEDDTPCLIQEDQVLRAAVLSCQACCMLAIFLSMLVSYHFRRSKARIRTSGIILLETILFGSLLLYFPVFILYFKPSIFRCIVLRWVRMLGFAIVYGTITLKLYRTPKTGGVWCSGPPQWEEFGAQDPWWGGLGGLRRPWGLGTPVVGRAGGSGAPHCDGQGAHWDALGSHWDVLGSHWDVLGSHWAVLGCSGPVPLCPTAEMLFLLWGSFLCYATRAVPSAFHEPRYMGIALHNELMVSAAFHLVRIWVPGQGGRLWGLEVGRGEQGQELSWGVTAPVPAQFLHTGSPLREEITAEVYEDELDMRRSGSCMNSSIASAWSERSLDPDDIREELKKLYRQLEMHKTWRMATNNPHLAKKRSSRRSLARSILRR</sequence>
<feature type="non-terminal residue" evidence="17">
    <location>
        <position position="1"/>
    </location>
</feature>
<dbReference type="PANTHER" id="PTHR32546">
    <property type="entry name" value="G-PROTEIN COUPLED RECEPTOR 158-RELATED"/>
    <property type="match status" value="1"/>
</dbReference>
<keyword evidence="5 15" id="KW-0812">Transmembrane</keyword>
<evidence type="ECO:0000256" key="14">
    <source>
        <dbReference type="SAM" id="MobiDB-lite"/>
    </source>
</evidence>
<dbReference type="OrthoDB" id="5823771at2759"/>
<keyword evidence="7 15" id="KW-1133">Transmembrane helix</keyword>
<dbReference type="InterPro" id="IPR043458">
    <property type="entry name" value="GPR158/179"/>
</dbReference>
<evidence type="ECO:0000256" key="3">
    <source>
        <dbReference type="ARBA" id="ARBA00008343"/>
    </source>
</evidence>
<keyword evidence="11" id="KW-0325">Glycoprotein</keyword>
<evidence type="ECO:0000256" key="11">
    <source>
        <dbReference type="ARBA" id="ARBA00023180"/>
    </source>
</evidence>
<dbReference type="InterPro" id="IPR004035">
    <property type="entry name" value="Endouclease-III_FeS-bd_BS"/>
</dbReference>
<proteinExistence type="inferred from homology"/>
<keyword evidence="18" id="KW-1185">Reference proteome</keyword>
<dbReference type="AlphaFoldDB" id="A0A7L1W7T1"/>
<evidence type="ECO:0000313" key="17">
    <source>
        <dbReference type="EMBL" id="NXO93679.1"/>
    </source>
</evidence>
<evidence type="ECO:0000256" key="1">
    <source>
        <dbReference type="ARBA" id="ARBA00004651"/>
    </source>
</evidence>
<dbReference type="GO" id="GO:0016798">
    <property type="term" value="F:hydrolase activity, acting on glycosyl bonds"/>
    <property type="evidence" value="ECO:0007669"/>
    <property type="project" value="UniProtKB-KW"/>
</dbReference>
<comment type="caution">
    <text evidence="17">The sequence shown here is derived from an EMBL/GenBank/DDBJ whole genome shotgun (WGS) entry which is preliminary data.</text>
</comment>
<reference evidence="17 18" key="1">
    <citation type="submission" date="2019-09" db="EMBL/GenBank/DDBJ databases">
        <title>Bird 10,000 Genomes (B10K) Project - Family phase.</title>
        <authorList>
            <person name="Zhang G."/>
        </authorList>
    </citation>
    <scope>NUCLEOTIDE SEQUENCE [LARGE SCALE GENOMIC DNA]</scope>
    <source>
        <strain evidence="17">B10K-DU-002-20</strain>
        <tissue evidence="17">Muscle</tissue>
    </source>
</reference>
<feature type="transmembrane region" description="Helical" evidence="15">
    <location>
        <begin position="62"/>
        <end position="84"/>
    </location>
</feature>
<feature type="compositionally biased region" description="Basic residues" evidence="14">
    <location>
        <begin position="366"/>
        <end position="383"/>
    </location>
</feature>
<dbReference type="Pfam" id="PF00003">
    <property type="entry name" value="7tm_3"/>
    <property type="match status" value="1"/>
</dbReference>
<dbReference type="PROSITE" id="PS00764">
    <property type="entry name" value="ENDONUCLEASE_III_1"/>
    <property type="match status" value="1"/>
</dbReference>
<dbReference type="EMBL" id="VXBV01003182">
    <property type="protein sequence ID" value="NXO93679.1"/>
    <property type="molecule type" value="Genomic_DNA"/>
</dbReference>
<feature type="region of interest" description="Disordered" evidence="14">
    <location>
        <begin position="361"/>
        <end position="383"/>
    </location>
</feature>
<evidence type="ECO:0000256" key="10">
    <source>
        <dbReference type="ARBA" id="ARBA00023170"/>
    </source>
</evidence>
<comment type="subcellular location">
    <subcellularLocation>
        <location evidence="1">Cell membrane</location>
        <topology evidence="1">Multi-pass membrane protein</topology>
    </subcellularLocation>
</comment>
<dbReference type="GO" id="GO:0005886">
    <property type="term" value="C:plasma membrane"/>
    <property type="evidence" value="ECO:0007669"/>
    <property type="project" value="UniProtKB-SubCell"/>
</dbReference>
<evidence type="ECO:0000256" key="2">
    <source>
        <dbReference type="ARBA" id="ARBA00007242"/>
    </source>
</evidence>
<gene>
    <name evidence="17" type="primary">Gpr158_1</name>
    <name evidence="17" type="ORF">CERBRA_R10549</name>
</gene>
<name>A0A7L1W7T1_9PASS</name>
<dbReference type="InterPro" id="IPR017978">
    <property type="entry name" value="GPCR_3_C"/>
</dbReference>
<evidence type="ECO:0000259" key="16">
    <source>
        <dbReference type="PROSITE" id="PS50259"/>
    </source>
</evidence>
<organism evidence="17 18">
    <name type="scientific">Certhia brachydactyla</name>
    <name type="common">short-toed tree-creeper</name>
    <dbReference type="NCBI Taxonomy" id="73330"/>
    <lineage>
        <taxon>Eukaryota</taxon>
        <taxon>Metazoa</taxon>
        <taxon>Chordata</taxon>
        <taxon>Craniata</taxon>
        <taxon>Vertebrata</taxon>
        <taxon>Euteleostomi</taxon>
        <taxon>Archelosauria</taxon>
        <taxon>Archosauria</taxon>
        <taxon>Dinosauria</taxon>
        <taxon>Saurischia</taxon>
        <taxon>Theropoda</taxon>
        <taxon>Coelurosauria</taxon>
        <taxon>Aves</taxon>
        <taxon>Neognathae</taxon>
        <taxon>Neoaves</taxon>
        <taxon>Telluraves</taxon>
        <taxon>Australaves</taxon>
        <taxon>Passeriformes</taxon>
        <taxon>Certhiidae</taxon>
        <taxon>Certhiinae</taxon>
        <taxon>Certhia</taxon>
    </lineage>
</organism>
<protein>
    <submittedName>
        <fullName evidence="17">GP158 protein</fullName>
    </submittedName>
</protein>
<dbReference type="PROSITE" id="PS50259">
    <property type="entry name" value="G_PROTEIN_RECEP_F3_4"/>
    <property type="match status" value="1"/>
</dbReference>
<evidence type="ECO:0000256" key="12">
    <source>
        <dbReference type="ARBA" id="ARBA00023224"/>
    </source>
</evidence>